<dbReference type="Gene3D" id="3.40.350.10">
    <property type="entry name" value="Creatinase/prolidase N-terminal domain"/>
    <property type="match status" value="1"/>
</dbReference>
<organism evidence="3 4">
    <name type="scientific">Thermalbibacter longus</name>
    <dbReference type="NCBI Taxonomy" id="2951981"/>
    <lineage>
        <taxon>Bacteria</taxon>
        <taxon>Pseudomonadati</taxon>
        <taxon>Thermomicrobiota</taxon>
        <taxon>Thermomicrobia</taxon>
        <taxon>Thermomicrobiales</taxon>
        <taxon>Thermomicrobiaceae</taxon>
        <taxon>Thermalbibacter</taxon>
    </lineage>
</organism>
<evidence type="ECO:0000259" key="1">
    <source>
        <dbReference type="Pfam" id="PF00557"/>
    </source>
</evidence>
<feature type="domain" description="Creatinase N-terminal" evidence="2">
    <location>
        <begin position="12"/>
        <end position="156"/>
    </location>
</feature>
<comment type="caution">
    <text evidence="3">The sequence shown here is derived from an EMBL/GenBank/DDBJ whole genome shotgun (WGS) entry which is preliminary data.</text>
</comment>
<dbReference type="InterPro" id="IPR000587">
    <property type="entry name" value="Creatinase_N"/>
</dbReference>
<dbReference type="PANTHER" id="PTHR46112:SF2">
    <property type="entry name" value="XAA-PRO AMINOPEPTIDASE P-RELATED"/>
    <property type="match status" value="1"/>
</dbReference>
<sequence>MVFVPQHVFADRHRQLREFMEENGLEAVIVSEPNNFYMLSGFHLDVEPWERPVALVIPRAAEPFMVMNELSTHHLMMAEERGSLFVRDYAIYLEHPRSFPRTYTRDRWAHLLAEKLRSRGIRGGRFGVEGTGPAALEAVMPEAQFVDVTARLVRMREDKYPEELEIMRRCAELTDWGQDRYMELVKPGELVAAFDLKIAALLAEEGARRYPEARWEVRVFSLSGPASAAPHGTGADCGARFSAGDVVVNIIIGRLAGLVVENERTLFLGAPKDDLRRRAFETATAACEAAAAQMVAGNTVANADAAAQRVIEEAGFGEYIRHRTGHGMGIKGHEFPEDMPFNYRPFRENEVFSCEPGIYIYGVGGFRHDDTVIVGKDRPEVITRRSKRLEDQIVPI</sequence>
<dbReference type="SUPFAM" id="SSF55920">
    <property type="entry name" value="Creatinase/aminopeptidase"/>
    <property type="match status" value="1"/>
</dbReference>
<protein>
    <submittedName>
        <fullName evidence="3">Xaa-Pro peptidase family protein</fullName>
    </submittedName>
</protein>
<dbReference type="InterPro" id="IPR036005">
    <property type="entry name" value="Creatinase/aminopeptidase-like"/>
</dbReference>
<dbReference type="RefSeq" id="WP_284056206.1">
    <property type="nucleotide sequence ID" value="NZ_JAMSLR010000002.1"/>
</dbReference>
<name>A0AA42BC54_9BACT</name>
<dbReference type="EMBL" id="JAMSLR010000002">
    <property type="protein sequence ID" value="MCM8748428.1"/>
    <property type="molecule type" value="Genomic_DNA"/>
</dbReference>
<evidence type="ECO:0000313" key="4">
    <source>
        <dbReference type="Proteomes" id="UP001165306"/>
    </source>
</evidence>
<dbReference type="InterPro" id="IPR050659">
    <property type="entry name" value="Peptidase_M24B"/>
</dbReference>
<dbReference type="SUPFAM" id="SSF53092">
    <property type="entry name" value="Creatinase/prolidase N-terminal domain"/>
    <property type="match status" value="1"/>
</dbReference>
<dbReference type="Pfam" id="PF01321">
    <property type="entry name" value="Creatinase_N"/>
    <property type="match status" value="1"/>
</dbReference>
<accession>A0AA42BC54</accession>
<dbReference type="Pfam" id="PF00557">
    <property type="entry name" value="Peptidase_M24"/>
    <property type="match status" value="1"/>
</dbReference>
<keyword evidence="4" id="KW-1185">Reference proteome</keyword>
<dbReference type="PANTHER" id="PTHR46112">
    <property type="entry name" value="AMINOPEPTIDASE"/>
    <property type="match status" value="1"/>
</dbReference>
<dbReference type="InterPro" id="IPR029149">
    <property type="entry name" value="Creatin/AminoP/Spt16_N"/>
</dbReference>
<dbReference type="Proteomes" id="UP001165306">
    <property type="component" value="Unassembled WGS sequence"/>
</dbReference>
<gene>
    <name evidence="3" type="ORF">NET02_04660</name>
</gene>
<evidence type="ECO:0000259" key="2">
    <source>
        <dbReference type="Pfam" id="PF01321"/>
    </source>
</evidence>
<dbReference type="CDD" id="cd01066">
    <property type="entry name" value="APP_MetAP"/>
    <property type="match status" value="1"/>
</dbReference>
<dbReference type="InterPro" id="IPR000994">
    <property type="entry name" value="Pept_M24"/>
</dbReference>
<dbReference type="Gene3D" id="3.90.230.10">
    <property type="entry name" value="Creatinase/methionine aminopeptidase superfamily"/>
    <property type="match status" value="1"/>
</dbReference>
<proteinExistence type="predicted"/>
<reference evidence="3" key="1">
    <citation type="submission" date="2022-06" db="EMBL/GenBank/DDBJ databases">
        <title>CFH 74404 Thermomicrobiaceae sp.</title>
        <authorList>
            <person name="Ming H."/>
            <person name="Li W.-J."/>
            <person name="Zhao Z."/>
        </authorList>
    </citation>
    <scope>NUCLEOTIDE SEQUENCE</scope>
    <source>
        <strain evidence="3">CFH 74404</strain>
    </source>
</reference>
<dbReference type="AlphaFoldDB" id="A0AA42BC54"/>
<evidence type="ECO:0000313" key="3">
    <source>
        <dbReference type="EMBL" id="MCM8748428.1"/>
    </source>
</evidence>
<feature type="domain" description="Peptidase M24" evidence="1">
    <location>
        <begin position="165"/>
        <end position="375"/>
    </location>
</feature>